<keyword evidence="12" id="KW-1185">Reference proteome</keyword>
<keyword evidence="4 7" id="KW-0520">NAD</keyword>
<evidence type="ECO:0000256" key="5">
    <source>
        <dbReference type="ARBA" id="ARBA00023242"/>
    </source>
</evidence>
<organism evidence="11 12">
    <name type="scientific">Phrynosoma platyrhinos</name>
    <name type="common">Desert horned lizard</name>
    <dbReference type="NCBI Taxonomy" id="52577"/>
    <lineage>
        <taxon>Eukaryota</taxon>
        <taxon>Metazoa</taxon>
        <taxon>Chordata</taxon>
        <taxon>Craniata</taxon>
        <taxon>Vertebrata</taxon>
        <taxon>Euteleostomi</taxon>
        <taxon>Lepidosauria</taxon>
        <taxon>Squamata</taxon>
        <taxon>Bifurcata</taxon>
        <taxon>Unidentata</taxon>
        <taxon>Episquamata</taxon>
        <taxon>Toxicofera</taxon>
        <taxon>Iguania</taxon>
        <taxon>Phrynosomatidae</taxon>
        <taxon>Phrynosomatinae</taxon>
        <taxon>Phrynosoma</taxon>
    </lineage>
</organism>
<dbReference type="Pfam" id="PF23085">
    <property type="entry name" value="RRM_PARP14_3"/>
    <property type="match status" value="1"/>
</dbReference>
<protein>
    <recommendedName>
        <fullName evidence="7">Poly [ADP-ribose] polymerase</fullName>
        <shortName evidence="7">PARP</shortName>
        <ecNumber evidence="7">2.4.2.-</ecNumber>
    </recommendedName>
</protein>
<evidence type="ECO:0000256" key="1">
    <source>
        <dbReference type="ARBA" id="ARBA00004123"/>
    </source>
</evidence>
<feature type="domain" description="PARP catalytic" evidence="10">
    <location>
        <begin position="837"/>
        <end position="1041"/>
    </location>
</feature>
<keyword evidence="5" id="KW-0539">Nucleus</keyword>
<evidence type="ECO:0000256" key="3">
    <source>
        <dbReference type="ARBA" id="ARBA00022679"/>
    </source>
</evidence>
<dbReference type="Pfam" id="PF00644">
    <property type="entry name" value="PARP"/>
    <property type="match status" value="1"/>
</dbReference>
<dbReference type="InterPro" id="IPR037197">
    <property type="entry name" value="WWE_dom_sf"/>
</dbReference>
<dbReference type="Proteomes" id="UP000826234">
    <property type="component" value="Unassembled WGS sequence"/>
</dbReference>
<evidence type="ECO:0000256" key="7">
    <source>
        <dbReference type="RuleBase" id="RU362114"/>
    </source>
</evidence>
<accession>A0ABQ7SIZ1</accession>
<dbReference type="EC" id="2.4.2.-" evidence="7"/>
<dbReference type="InterPro" id="IPR012677">
    <property type="entry name" value="Nucleotide-bd_a/b_plait_sf"/>
</dbReference>
<keyword evidence="2 7" id="KW-0328">Glycosyltransferase</keyword>
<dbReference type="EMBL" id="JAIPUX010005289">
    <property type="protein sequence ID" value="KAH0617289.1"/>
    <property type="molecule type" value="Genomic_DNA"/>
</dbReference>
<dbReference type="Gene3D" id="3.90.228.10">
    <property type="match status" value="1"/>
</dbReference>
<dbReference type="PROSITE" id="PS50918">
    <property type="entry name" value="WWE"/>
    <property type="match status" value="1"/>
</dbReference>
<evidence type="ECO:0000256" key="6">
    <source>
        <dbReference type="ARBA" id="ARBA00024347"/>
    </source>
</evidence>
<dbReference type="PANTHER" id="PTHR14453">
    <property type="entry name" value="PARP/ZINC FINGER CCCH TYPE DOMAIN CONTAINING PROTEIN"/>
    <property type="match status" value="1"/>
</dbReference>
<feature type="region of interest" description="Disordered" evidence="8">
    <location>
        <begin position="198"/>
        <end position="225"/>
    </location>
</feature>
<comment type="subcellular location">
    <subcellularLocation>
        <location evidence="1">Nucleus</location>
    </subcellularLocation>
</comment>
<sequence length="1041" mass="114609">MLGVRRGGGSANAQRVLSRAEHVLQGVRLEVRPAAPRDYGKVVLQGLSPRSSQDLVELYVEHMLRCERGDYALFRSPDGDQALVQLQGPLSHTEFLALAEHVKSRPLDGAPLTLDWPEQTESLLVQSRGGEPLREDLLELYFESKRSGGGPVRAVRILPGATMAVVSFQDRAVAERVRQRPHQLPGVSLDICPHYDFLEPTEGKEGEEAPREGGGPLPRDEETPPVTCIPLLEEASRRLLRSSLVLQELGVPVPECSLQLDGPRLCISGGDPVGQSRLEAHVRVALREMVREHLPFSSWELEFLRREDVQQGLAELLAEQRVGACFLPPDESGVVAVALTAPSAHLAASLLASALTRFSLPLSERHLLVLASPSWDHLQEVLRCCLVRLAENGEHLEGLTLVGLEPENVRRLEAFLWDSVPDETVVAMEPAQLRFLQLYHQEVLAGMTDVTPLPLEGEDITGLRHELERSWDPLALSCQRDSPHGSRWSGAPDDATCDQSGADMDIPHGLPSPPSFAAQIRCLLAALQPPNVATSVPEAGGHAGGETVPAGAEEEDLYTAAPVAPLEKEGVQDSIPPDPEVIEAGPLPGTVVSASDEEAELLLAIQQSMDSVRQEEEEIRQATELSLLSWQQEQVPSPDSDAAALRSAMSVSLEANDSAQLVVCAESEANMELLVQELEAALRAHMRVEEVAHQALRSPPALCLDYLTHLEQRHAVRISLADSVATVRGLVEYPVGATRDIALLVSRFLRTTEAPEGSGGAYWVRWEASGRGSPTPYSTQASALLEQAWRQGHKRLDVFFDGRPFTFDFERMEEYDLGNACTLPIGRTEPPPIAAPEPFVPPVLTEEEVTLVPLVEGSEEFRETVRHFYDALEGFHNKIRLVKVEKLVHPLLYQQYQLKKAAMEKACGHQQVERVLYHGTAKESTREICLHGFNRSFCGKNGTRYGHGVYFTRKAFISAQDQYSPCSGNGDKYIFVTLTLVGDYAVGKPGMRAPPFREGDPALRRYDSTVDNTQDPSIFVIFNDTQAYPLYLITCQWSKTR</sequence>
<evidence type="ECO:0000313" key="12">
    <source>
        <dbReference type="Proteomes" id="UP000826234"/>
    </source>
</evidence>
<dbReference type="Pfam" id="PF02825">
    <property type="entry name" value="WWE"/>
    <property type="match status" value="1"/>
</dbReference>
<evidence type="ECO:0000256" key="2">
    <source>
        <dbReference type="ARBA" id="ARBA00022676"/>
    </source>
</evidence>
<dbReference type="PROSITE" id="PS51059">
    <property type="entry name" value="PARP_CATALYTIC"/>
    <property type="match status" value="1"/>
</dbReference>
<dbReference type="Gene3D" id="3.30.720.50">
    <property type="match status" value="1"/>
</dbReference>
<dbReference type="InterPro" id="IPR004170">
    <property type="entry name" value="WWE_dom"/>
</dbReference>
<keyword evidence="3 7" id="KW-0808">Transferase</keyword>
<dbReference type="PANTHER" id="PTHR14453:SF94">
    <property type="entry name" value="PROTEIN MONO-ADP-RIBOSYLTRANSFERASE PARP10"/>
    <property type="match status" value="1"/>
</dbReference>
<feature type="domain" description="WWE" evidence="9">
    <location>
        <begin position="751"/>
        <end position="827"/>
    </location>
</feature>
<dbReference type="InterPro" id="IPR052056">
    <property type="entry name" value="Mono-ARTD/PARP"/>
</dbReference>
<comment type="similarity">
    <text evidence="6">Belongs to the ARTD/PARP family.</text>
</comment>
<evidence type="ECO:0000313" key="11">
    <source>
        <dbReference type="EMBL" id="KAH0617289.1"/>
    </source>
</evidence>
<gene>
    <name evidence="11" type="ORF">JD844_015325</name>
</gene>
<reference evidence="11 12" key="1">
    <citation type="journal article" date="2022" name="Gigascience">
        <title>A chromosome-level genome assembly and annotation of the desert horned lizard, Phrynosoma platyrhinos, provides insight into chromosomal rearrangements among reptiles.</title>
        <authorList>
            <person name="Koochekian N."/>
            <person name="Ascanio A."/>
            <person name="Farleigh K."/>
            <person name="Card D.C."/>
            <person name="Schield D.R."/>
            <person name="Castoe T.A."/>
            <person name="Jezkova T."/>
        </authorList>
    </citation>
    <scope>NUCLEOTIDE SEQUENCE [LARGE SCALE GENOMIC DNA]</scope>
    <source>
        <strain evidence="11">NK-2021</strain>
    </source>
</reference>
<evidence type="ECO:0000259" key="10">
    <source>
        <dbReference type="PROSITE" id="PS51059"/>
    </source>
</evidence>
<evidence type="ECO:0000256" key="8">
    <source>
        <dbReference type="SAM" id="MobiDB-lite"/>
    </source>
</evidence>
<feature type="compositionally biased region" description="Basic and acidic residues" evidence="8">
    <location>
        <begin position="201"/>
        <end position="211"/>
    </location>
</feature>
<dbReference type="CDD" id="cd01439">
    <property type="entry name" value="TCCD_inducible_PARP_like"/>
    <property type="match status" value="1"/>
</dbReference>
<dbReference type="InterPro" id="IPR012317">
    <property type="entry name" value="Poly(ADP-ribose)pol_cat_dom"/>
</dbReference>
<comment type="caution">
    <text evidence="11">The sequence shown here is derived from an EMBL/GenBank/DDBJ whole genome shotgun (WGS) entry which is preliminary data.</text>
</comment>
<evidence type="ECO:0000259" key="9">
    <source>
        <dbReference type="PROSITE" id="PS50918"/>
    </source>
</evidence>
<evidence type="ECO:0000256" key="4">
    <source>
        <dbReference type="ARBA" id="ARBA00023027"/>
    </source>
</evidence>
<dbReference type="SUPFAM" id="SSF117839">
    <property type="entry name" value="WWE domain"/>
    <property type="match status" value="1"/>
</dbReference>
<proteinExistence type="inferred from homology"/>
<dbReference type="Gene3D" id="3.30.70.330">
    <property type="match status" value="1"/>
</dbReference>
<dbReference type="SUPFAM" id="SSF56399">
    <property type="entry name" value="ADP-ribosylation"/>
    <property type="match status" value="1"/>
</dbReference>
<name>A0ABQ7SIZ1_PHRPL</name>